<accession>A0A243WA70</accession>
<proteinExistence type="predicted"/>
<sequence length="87" mass="9606">MSEEYNHPIARFHVGQAIICVDAKWPALVASSNLQVPASGPVYHVRDIEPKPWGFGVLLTEISNPVMKLSSGRVAEPSFDEDRFMPA</sequence>
<dbReference type="RefSeq" id="WP_086595694.1">
    <property type="nucleotide sequence ID" value="NZ_MTSE01000011.1"/>
</dbReference>
<dbReference type="EMBL" id="MTSE01000011">
    <property type="protein sequence ID" value="OUJ72352.1"/>
    <property type="molecule type" value="Genomic_DNA"/>
</dbReference>
<comment type="caution">
    <text evidence="1">The sequence shown here is derived from an EMBL/GenBank/DDBJ whole genome shotgun (WGS) entry which is preliminary data.</text>
</comment>
<organism evidence="1 2">
    <name type="scientific">Hymenobacter crusticola</name>
    <dbReference type="NCBI Taxonomy" id="1770526"/>
    <lineage>
        <taxon>Bacteria</taxon>
        <taxon>Pseudomonadati</taxon>
        <taxon>Bacteroidota</taxon>
        <taxon>Cytophagia</taxon>
        <taxon>Cytophagales</taxon>
        <taxon>Hymenobacteraceae</taxon>
        <taxon>Hymenobacter</taxon>
    </lineage>
</organism>
<protein>
    <submittedName>
        <fullName evidence="1">Uncharacterized protein</fullName>
    </submittedName>
</protein>
<gene>
    <name evidence="1" type="ORF">BXP70_19055</name>
</gene>
<dbReference type="AlphaFoldDB" id="A0A243WA70"/>
<evidence type="ECO:0000313" key="1">
    <source>
        <dbReference type="EMBL" id="OUJ72352.1"/>
    </source>
</evidence>
<keyword evidence="2" id="KW-1185">Reference proteome</keyword>
<name>A0A243WA70_9BACT</name>
<reference evidence="1 2" key="1">
    <citation type="submission" date="2017-01" db="EMBL/GenBank/DDBJ databases">
        <title>A new Hymenobacter.</title>
        <authorList>
            <person name="Liang Y."/>
            <person name="Feng F."/>
        </authorList>
    </citation>
    <scope>NUCLEOTIDE SEQUENCE [LARGE SCALE GENOMIC DNA]</scope>
    <source>
        <strain evidence="1">MIMBbqt21</strain>
    </source>
</reference>
<dbReference type="Proteomes" id="UP000194873">
    <property type="component" value="Unassembled WGS sequence"/>
</dbReference>
<evidence type="ECO:0000313" key="2">
    <source>
        <dbReference type="Proteomes" id="UP000194873"/>
    </source>
</evidence>
<dbReference type="OrthoDB" id="885507at2"/>